<dbReference type="Gramene" id="FCD_00022868-RA">
    <property type="protein sequence ID" value="FCD_00022868-RA:cds"/>
    <property type="gene ID" value="FCD_00022868"/>
</dbReference>
<dbReference type="PANTHER" id="PTHR48063:SF98">
    <property type="entry name" value="LRR RECEPTOR-LIKE SERINE_THREONINE-PROTEIN KINASE FLS2"/>
    <property type="match status" value="1"/>
</dbReference>
<keyword evidence="9" id="KW-1185">Reference proteome</keyword>
<keyword evidence="7" id="KW-0325">Glycoprotein</keyword>
<evidence type="ECO:0000313" key="8">
    <source>
        <dbReference type="EMBL" id="GMN44907.1"/>
    </source>
</evidence>
<gene>
    <name evidence="8" type="ORF">TIFTF001_014103</name>
</gene>
<name>A0AA88D7V4_FICCA</name>
<keyword evidence="2" id="KW-0812">Transmembrane</keyword>
<evidence type="ECO:0000256" key="5">
    <source>
        <dbReference type="ARBA" id="ARBA00023136"/>
    </source>
</evidence>
<keyword evidence="4" id="KW-1133">Transmembrane helix</keyword>
<organism evidence="8 9">
    <name type="scientific">Ficus carica</name>
    <name type="common">Common fig</name>
    <dbReference type="NCBI Taxonomy" id="3494"/>
    <lineage>
        <taxon>Eukaryota</taxon>
        <taxon>Viridiplantae</taxon>
        <taxon>Streptophyta</taxon>
        <taxon>Embryophyta</taxon>
        <taxon>Tracheophyta</taxon>
        <taxon>Spermatophyta</taxon>
        <taxon>Magnoliopsida</taxon>
        <taxon>eudicotyledons</taxon>
        <taxon>Gunneridae</taxon>
        <taxon>Pentapetalae</taxon>
        <taxon>rosids</taxon>
        <taxon>fabids</taxon>
        <taxon>Rosales</taxon>
        <taxon>Moraceae</taxon>
        <taxon>Ficeae</taxon>
        <taxon>Ficus</taxon>
    </lineage>
</organism>
<comment type="subcellular location">
    <subcellularLocation>
        <location evidence="1">Membrane</location>
        <topology evidence="1">Single-pass type I membrane protein</topology>
    </subcellularLocation>
</comment>
<accession>A0AA88D7V4</accession>
<evidence type="ECO:0000313" key="9">
    <source>
        <dbReference type="Proteomes" id="UP001187192"/>
    </source>
</evidence>
<dbReference type="GO" id="GO:0016020">
    <property type="term" value="C:membrane"/>
    <property type="evidence" value="ECO:0007669"/>
    <property type="project" value="UniProtKB-SubCell"/>
</dbReference>
<keyword evidence="6" id="KW-0675">Receptor</keyword>
<evidence type="ECO:0000256" key="7">
    <source>
        <dbReference type="ARBA" id="ARBA00023180"/>
    </source>
</evidence>
<evidence type="ECO:0000256" key="6">
    <source>
        <dbReference type="ARBA" id="ARBA00023170"/>
    </source>
</evidence>
<evidence type="ECO:0000256" key="3">
    <source>
        <dbReference type="ARBA" id="ARBA00022729"/>
    </source>
</evidence>
<dbReference type="Gene3D" id="3.80.10.10">
    <property type="entry name" value="Ribonuclease Inhibitor"/>
    <property type="match status" value="1"/>
</dbReference>
<proteinExistence type="predicted"/>
<dbReference type="Proteomes" id="UP001187192">
    <property type="component" value="Unassembled WGS sequence"/>
</dbReference>
<dbReference type="PANTHER" id="PTHR48063">
    <property type="entry name" value="LRR RECEPTOR-LIKE KINASE"/>
    <property type="match status" value="1"/>
</dbReference>
<evidence type="ECO:0000256" key="4">
    <source>
        <dbReference type="ARBA" id="ARBA00022989"/>
    </source>
</evidence>
<sequence>MSDLHFLSHLDLSYNKLSGKIPSGTQLQDFDKSVHTGNQALCGLPLENNCSSDEGTLAHQDDHDQSTRVTSEEDEFEKWFYVGMASGFAVGFWGCL</sequence>
<dbReference type="InterPro" id="IPR032675">
    <property type="entry name" value="LRR_dom_sf"/>
</dbReference>
<comment type="caution">
    <text evidence="8">The sequence shown here is derived from an EMBL/GenBank/DDBJ whole genome shotgun (WGS) entry which is preliminary data.</text>
</comment>
<evidence type="ECO:0000256" key="1">
    <source>
        <dbReference type="ARBA" id="ARBA00004479"/>
    </source>
</evidence>
<dbReference type="EMBL" id="BTGU01000019">
    <property type="protein sequence ID" value="GMN44907.1"/>
    <property type="molecule type" value="Genomic_DNA"/>
</dbReference>
<keyword evidence="5" id="KW-0472">Membrane</keyword>
<dbReference type="InterPro" id="IPR046956">
    <property type="entry name" value="RLP23-like"/>
</dbReference>
<evidence type="ECO:0000256" key="2">
    <source>
        <dbReference type="ARBA" id="ARBA00022692"/>
    </source>
</evidence>
<keyword evidence="3" id="KW-0732">Signal</keyword>
<protein>
    <submittedName>
        <fullName evidence="8">Uncharacterized protein</fullName>
    </submittedName>
</protein>
<reference evidence="8" key="1">
    <citation type="submission" date="2023-07" db="EMBL/GenBank/DDBJ databases">
        <title>draft genome sequence of fig (Ficus carica).</title>
        <authorList>
            <person name="Takahashi T."/>
            <person name="Nishimura K."/>
        </authorList>
    </citation>
    <scope>NUCLEOTIDE SEQUENCE</scope>
</reference>
<dbReference type="AlphaFoldDB" id="A0AA88D7V4"/>